<dbReference type="Proteomes" id="UP000887013">
    <property type="component" value="Unassembled WGS sequence"/>
</dbReference>
<protein>
    <submittedName>
        <fullName evidence="1">Uncharacterized protein</fullName>
    </submittedName>
</protein>
<accession>A0A8X6NKZ7</accession>
<evidence type="ECO:0000313" key="1">
    <source>
        <dbReference type="EMBL" id="GFT21086.1"/>
    </source>
</evidence>
<dbReference type="AlphaFoldDB" id="A0A8X6NKZ7"/>
<reference evidence="1" key="1">
    <citation type="submission" date="2020-08" db="EMBL/GenBank/DDBJ databases">
        <title>Multicomponent nature underlies the extraordinary mechanical properties of spider dragline silk.</title>
        <authorList>
            <person name="Kono N."/>
            <person name="Nakamura H."/>
            <person name="Mori M."/>
            <person name="Yoshida Y."/>
            <person name="Ohtoshi R."/>
            <person name="Malay A.D."/>
            <person name="Moran D.A.P."/>
            <person name="Tomita M."/>
            <person name="Numata K."/>
            <person name="Arakawa K."/>
        </authorList>
    </citation>
    <scope>NUCLEOTIDE SEQUENCE</scope>
</reference>
<dbReference type="EMBL" id="BMAW01105812">
    <property type="protein sequence ID" value="GFT21086.1"/>
    <property type="molecule type" value="Genomic_DNA"/>
</dbReference>
<proteinExistence type="predicted"/>
<gene>
    <name evidence="1" type="ORF">NPIL_680501</name>
</gene>
<organism evidence="1 2">
    <name type="scientific">Nephila pilipes</name>
    <name type="common">Giant wood spider</name>
    <name type="synonym">Nephila maculata</name>
    <dbReference type="NCBI Taxonomy" id="299642"/>
    <lineage>
        <taxon>Eukaryota</taxon>
        <taxon>Metazoa</taxon>
        <taxon>Ecdysozoa</taxon>
        <taxon>Arthropoda</taxon>
        <taxon>Chelicerata</taxon>
        <taxon>Arachnida</taxon>
        <taxon>Araneae</taxon>
        <taxon>Araneomorphae</taxon>
        <taxon>Entelegynae</taxon>
        <taxon>Araneoidea</taxon>
        <taxon>Nephilidae</taxon>
        <taxon>Nephila</taxon>
    </lineage>
</organism>
<name>A0A8X6NKZ7_NEPPI</name>
<comment type="caution">
    <text evidence="1">The sequence shown here is derived from an EMBL/GenBank/DDBJ whole genome shotgun (WGS) entry which is preliminary data.</text>
</comment>
<keyword evidence="2" id="KW-1185">Reference proteome</keyword>
<evidence type="ECO:0000313" key="2">
    <source>
        <dbReference type="Proteomes" id="UP000887013"/>
    </source>
</evidence>
<sequence>MALEKDVFNEKNACPYPQQDKQTKQMGWAAFAVLTEGLFNKNSWYGVCSLYSFYSFSWCIHALQGSSGMEMSSPSGDSFCKSSSFALWGSYLVVCAPFSSTPASISSASDKE</sequence>